<evidence type="ECO:0008006" key="5">
    <source>
        <dbReference type="Google" id="ProtNLM"/>
    </source>
</evidence>
<feature type="compositionally biased region" description="Polar residues" evidence="1">
    <location>
        <begin position="225"/>
        <end position="235"/>
    </location>
</feature>
<feature type="compositionally biased region" description="Basic and acidic residues" evidence="1">
    <location>
        <begin position="20"/>
        <end position="35"/>
    </location>
</feature>
<keyword evidence="2" id="KW-1133">Transmembrane helix</keyword>
<keyword evidence="4" id="KW-1185">Reference proteome</keyword>
<reference evidence="3" key="1">
    <citation type="submission" date="2021-06" db="EMBL/GenBank/DDBJ databases">
        <title>Comparative genomics, transcriptomics and evolutionary studies reveal genomic signatures of adaptation to plant cell wall in hemibiotrophic fungi.</title>
        <authorList>
            <consortium name="DOE Joint Genome Institute"/>
            <person name="Baroncelli R."/>
            <person name="Diaz J.F."/>
            <person name="Benocci T."/>
            <person name="Peng M."/>
            <person name="Battaglia E."/>
            <person name="Haridas S."/>
            <person name="Andreopoulos W."/>
            <person name="Labutti K."/>
            <person name="Pangilinan J."/>
            <person name="Floch G.L."/>
            <person name="Makela M.R."/>
            <person name="Henrissat B."/>
            <person name="Grigoriev I.V."/>
            <person name="Crouch J.A."/>
            <person name="De Vries R.P."/>
            <person name="Sukno S.A."/>
            <person name="Thon M.R."/>
        </authorList>
    </citation>
    <scope>NUCLEOTIDE SEQUENCE</scope>
    <source>
        <strain evidence="3">MAFF235873</strain>
    </source>
</reference>
<dbReference type="AlphaFoldDB" id="A0AAD9LYE2"/>
<sequence>MTSKIQKGAGPRRRRSACTGKERGGMGWTKTHDEGVRKAKERGGEGLFFRKRGERRGRRARAYRSHLGFFFLICFFLFLFLFYSRGGWRRKRMQRAIFGKSEKKSPPPPFFFRTREGFPRFDLFWPLAPDLVPRVIAHTPTPAASIRSSSHRKKVCTKATTKPSPKRPRETFQQSHTRTRRKRKKKKGCDVKINPVDPFRARREEGGGRRRGRGGGWGVEESDCSGPTAQVGCSR</sequence>
<gene>
    <name evidence="3" type="ORF">LX32DRAFT_177097</name>
</gene>
<evidence type="ECO:0000313" key="4">
    <source>
        <dbReference type="Proteomes" id="UP001232148"/>
    </source>
</evidence>
<accession>A0AAD9LYE2</accession>
<dbReference type="Proteomes" id="UP001232148">
    <property type="component" value="Unassembled WGS sequence"/>
</dbReference>
<evidence type="ECO:0000313" key="3">
    <source>
        <dbReference type="EMBL" id="KAK2022845.1"/>
    </source>
</evidence>
<feature type="compositionally biased region" description="Basic and acidic residues" evidence="1">
    <location>
        <begin position="199"/>
        <end position="208"/>
    </location>
</feature>
<feature type="compositionally biased region" description="Basic residues" evidence="1">
    <location>
        <begin position="177"/>
        <end position="187"/>
    </location>
</feature>
<organism evidence="3 4">
    <name type="scientific">Colletotrichum zoysiae</name>
    <dbReference type="NCBI Taxonomy" id="1216348"/>
    <lineage>
        <taxon>Eukaryota</taxon>
        <taxon>Fungi</taxon>
        <taxon>Dikarya</taxon>
        <taxon>Ascomycota</taxon>
        <taxon>Pezizomycotina</taxon>
        <taxon>Sordariomycetes</taxon>
        <taxon>Hypocreomycetidae</taxon>
        <taxon>Glomerellales</taxon>
        <taxon>Glomerellaceae</taxon>
        <taxon>Colletotrichum</taxon>
        <taxon>Colletotrichum graminicola species complex</taxon>
    </lineage>
</organism>
<evidence type="ECO:0000256" key="1">
    <source>
        <dbReference type="SAM" id="MobiDB-lite"/>
    </source>
</evidence>
<protein>
    <recommendedName>
        <fullName evidence="5">Transmembrane protein</fullName>
    </recommendedName>
</protein>
<feature type="region of interest" description="Disordered" evidence="1">
    <location>
        <begin position="1"/>
        <end position="35"/>
    </location>
</feature>
<feature type="transmembrane region" description="Helical" evidence="2">
    <location>
        <begin position="63"/>
        <end position="83"/>
    </location>
</feature>
<feature type="region of interest" description="Disordered" evidence="1">
    <location>
        <begin position="142"/>
        <end position="235"/>
    </location>
</feature>
<comment type="caution">
    <text evidence="3">The sequence shown here is derived from an EMBL/GenBank/DDBJ whole genome shotgun (WGS) entry which is preliminary data.</text>
</comment>
<name>A0AAD9LYE2_9PEZI</name>
<keyword evidence="2" id="KW-0472">Membrane</keyword>
<keyword evidence="2" id="KW-0812">Transmembrane</keyword>
<proteinExistence type="predicted"/>
<dbReference type="EMBL" id="MU843023">
    <property type="protein sequence ID" value="KAK2022845.1"/>
    <property type="molecule type" value="Genomic_DNA"/>
</dbReference>
<evidence type="ECO:0000256" key="2">
    <source>
        <dbReference type="SAM" id="Phobius"/>
    </source>
</evidence>